<reference evidence="4" key="1">
    <citation type="submission" date="2021-05" db="EMBL/GenBank/DDBJ databases">
        <title>A free-living protist that lacks canonical eukaryotic 1 DNA replication and segregation systems.</title>
        <authorList>
            <person name="Salas-Leiva D.E."/>
            <person name="Tromer E.C."/>
            <person name="Curtis B.A."/>
            <person name="Jerlstrom-Hultqvist J."/>
            <person name="Kolisko M."/>
            <person name="Yi Z."/>
            <person name="Salas-Leiva J.S."/>
            <person name="Gallot-Lavallee L."/>
            <person name="Kops G.J.P.L."/>
            <person name="Archibald J.M."/>
            <person name="Simpson A.G.B."/>
            <person name="Roger A.J."/>
        </authorList>
    </citation>
    <scope>NUCLEOTIDE SEQUENCE</scope>
    <source>
        <strain evidence="4">BICM</strain>
    </source>
</reference>
<evidence type="ECO:0000259" key="3">
    <source>
        <dbReference type="PROSITE" id="PS50102"/>
    </source>
</evidence>
<comment type="caution">
    <text evidence="4">The sequence shown here is derived from an EMBL/GenBank/DDBJ whole genome shotgun (WGS) entry which is preliminary data.</text>
</comment>
<keyword evidence="1" id="KW-0694">RNA-binding</keyword>
<dbReference type="AlphaFoldDB" id="A0A8J6ASD3"/>
<name>A0A8J6ASD3_9EUKA</name>
<evidence type="ECO:0000256" key="2">
    <source>
        <dbReference type="SAM" id="MobiDB-lite"/>
    </source>
</evidence>
<dbReference type="GO" id="GO:0003723">
    <property type="term" value="F:RNA binding"/>
    <property type="evidence" value="ECO:0007669"/>
    <property type="project" value="UniProtKB-UniRule"/>
</dbReference>
<feature type="compositionally biased region" description="Basic and acidic residues" evidence="2">
    <location>
        <begin position="17"/>
        <end position="43"/>
    </location>
</feature>
<dbReference type="InterPro" id="IPR012677">
    <property type="entry name" value="Nucleotide-bd_a/b_plait_sf"/>
</dbReference>
<dbReference type="PROSITE" id="PS50102">
    <property type="entry name" value="RRM"/>
    <property type="match status" value="2"/>
</dbReference>
<dbReference type="GO" id="GO:0005634">
    <property type="term" value="C:nucleus"/>
    <property type="evidence" value="ECO:0007669"/>
    <property type="project" value="InterPro"/>
</dbReference>
<feature type="region of interest" description="Disordered" evidence="2">
    <location>
        <begin position="1"/>
        <end position="44"/>
    </location>
</feature>
<dbReference type="InterPro" id="IPR006509">
    <property type="entry name" value="RBM39_SF"/>
</dbReference>
<evidence type="ECO:0000256" key="1">
    <source>
        <dbReference type="PROSITE-ProRule" id="PRU00176"/>
    </source>
</evidence>
<dbReference type="Pfam" id="PF00076">
    <property type="entry name" value="RRM_1"/>
    <property type="match status" value="2"/>
</dbReference>
<dbReference type="EMBL" id="JAHDYR010000066">
    <property type="protein sequence ID" value="KAG9390285.1"/>
    <property type="molecule type" value="Genomic_DNA"/>
</dbReference>
<dbReference type="SUPFAM" id="SSF54928">
    <property type="entry name" value="RNA-binding domain, RBD"/>
    <property type="match status" value="1"/>
</dbReference>
<feature type="domain" description="RRM" evidence="3">
    <location>
        <begin position="45"/>
        <end position="123"/>
    </location>
</feature>
<dbReference type="Gene3D" id="3.30.70.330">
    <property type="match status" value="2"/>
</dbReference>
<gene>
    <name evidence="4" type="ORF">J8273_8325</name>
</gene>
<sequence>MADYDRRDRHRRRQTYGRREERPRRSEYDRKLRQAERDDDQSTKRTVCVTNLDMRVTEDELRSLLKVIGDIEAVSFVRDRNSGKSKGIAYVQFVHDWTVNTAVKQSGMLTLKGQPVHIAIPDIAHQPTSMTARRQKAIVLVVTKLPADMSQRDIRELFRKFGMVDYVDMKGYDARTGDGSVLVRFARFDEGSAAVSFWKTHKLLEKTISVRPASEVSRIESADPAISLMDAVARLQGESGEREAESVTGGVRMTNLMRSQLSLAWGDEEEGPMAAALKGAQAFVAKGRQMSRQEKFEQYSRGTA</sequence>
<proteinExistence type="predicted"/>
<evidence type="ECO:0000313" key="5">
    <source>
        <dbReference type="Proteomes" id="UP000717585"/>
    </source>
</evidence>
<dbReference type="GO" id="GO:0006397">
    <property type="term" value="P:mRNA processing"/>
    <property type="evidence" value="ECO:0007669"/>
    <property type="project" value="InterPro"/>
</dbReference>
<dbReference type="InterPro" id="IPR000504">
    <property type="entry name" value="RRM_dom"/>
</dbReference>
<dbReference type="CDD" id="cd00590">
    <property type="entry name" value="RRM_SF"/>
    <property type="match status" value="1"/>
</dbReference>
<organism evidence="4 5">
    <name type="scientific">Carpediemonas membranifera</name>
    <dbReference type="NCBI Taxonomy" id="201153"/>
    <lineage>
        <taxon>Eukaryota</taxon>
        <taxon>Metamonada</taxon>
        <taxon>Carpediemonas-like organisms</taxon>
        <taxon>Carpediemonas</taxon>
    </lineage>
</organism>
<dbReference type="Proteomes" id="UP000717585">
    <property type="component" value="Unassembled WGS sequence"/>
</dbReference>
<protein>
    <submittedName>
        <fullName evidence="4">RNA recognition motif</fullName>
    </submittedName>
</protein>
<dbReference type="SMART" id="SM00360">
    <property type="entry name" value="RRM"/>
    <property type="match status" value="2"/>
</dbReference>
<dbReference type="OrthoDB" id="266020at2759"/>
<accession>A0A8J6ASD3</accession>
<dbReference type="PANTHER" id="PTHR48036">
    <property type="entry name" value="SPLICING FACTOR (PAD-1), PUTATIVE (AFU_ORTHOLOGUE AFUA_1G15810)-RELATED"/>
    <property type="match status" value="1"/>
</dbReference>
<keyword evidence="5" id="KW-1185">Reference proteome</keyword>
<dbReference type="InterPro" id="IPR035979">
    <property type="entry name" value="RBD_domain_sf"/>
</dbReference>
<evidence type="ECO:0000313" key="4">
    <source>
        <dbReference type="EMBL" id="KAG9390285.1"/>
    </source>
</evidence>
<feature type="domain" description="RRM" evidence="3">
    <location>
        <begin position="138"/>
        <end position="215"/>
    </location>
</feature>